<reference evidence="3" key="1">
    <citation type="submission" date="2010-08" db="EMBL/GenBank/DDBJ databases">
        <authorList>
            <consortium name="Caenorhabditis japonica Sequencing Consortium"/>
            <person name="Wilson R.K."/>
        </authorList>
    </citation>
    <scope>NUCLEOTIDE SEQUENCE [LARGE SCALE GENOMIC DNA]</scope>
    <source>
        <strain evidence="3">DF5081</strain>
    </source>
</reference>
<accession>A0A8R1I506</accession>
<name>A0A8R1I506_CAEJA</name>
<dbReference type="EnsemblMetazoa" id="CJA14590.1">
    <property type="protein sequence ID" value="CJA14590.1"/>
    <property type="gene ID" value="WBGene00133794"/>
</dbReference>
<keyword evidence="1" id="KW-0812">Transmembrane</keyword>
<reference evidence="2" key="2">
    <citation type="submission" date="2022-06" db="UniProtKB">
        <authorList>
            <consortium name="EnsemblMetazoa"/>
        </authorList>
    </citation>
    <scope>IDENTIFICATION</scope>
    <source>
        <strain evidence="2">DF5081</strain>
    </source>
</reference>
<feature type="transmembrane region" description="Helical" evidence="1">
    <location>
        <begin position="16"/>
        <end position="36"/>
    </location>
</feature>
<sequence length="68" mass="7859">MRGIYWILPSVNEPTIVVSFIIGIVFGFIFPIIIHWKNNKNAHAMLQEGKLESDEAKRLLDKYTTGRK</sequence>
<organism evidence="2 3">
    <name type="scientific">Caenorhabditis japonica</name>
    <dbReference type="NCBI Taxonomy" id="281687"/>
    <lineage>
        <taxon>Eukaryota</taxon>
        <taxon>Metazoa</taxon>
        <taxon>Ecdysozoa</taxon>
        <taxon>Nematoda</taxon>
        <taxon>Chromadorea</taxon>
        <taxon>Rhabditida</taxon>
        <taxon>Rhabditina</taxon>
        <taxon>Rhabditomorpha</taxon>
        <taxon>Rhabditoidea</taxon>
        <taxon>Rhabditidae</taxon>
        <taxon>Peloderinae</taxon>
        <taxon>Caenorhabditis</taxon>
    </lineage>
</organism>
<dbReference type="AlphaFoldDB" id="A0A8R1I506"/>
<evidence type="ECO:0000313" key="3">
    <source>
        <dbReference type="Proteomes" id="UP000005237"/>
    </source>
</evidence>
<protein>
    <submittedName>
        <fullName evidence="2">Uncharacterized protein</fullName>
    </submittedName>
</protein>
<keyword evidence="3" id="KW-1185">Reference proteome</keyword>
<proteinExistence type="predicted"/>
<evidence type="ECO:0000256" key="1">
    <source>
        <dbReference type="SAM" id="Phobius"/>
    </source>
</evidence>
<keyword evidence="1" id="KW-0472">Membrane</keyword>
<keyword evidence="1" id="KW-1133">Transmembrane helix</keyword>
<evidence type="ECO:0000313" key="2">
    <source>
        <dbReference type="EnsemblMetazoa" id="CJA14590.1"/>
    </source>
</evidence>
<dbReference type="Proteomes" id="UP000005237">
    <property type="component" value="Unassembled WGS sequence"/>
</dbReference>